<dbReference type="GO" id="GO:0005506">
    <property type="term" value="F:iron ion binding"/>
    <property type="evidence" value="ECO:0007669"/>
    <property type="project" value="TreeGrafter"/>
</dbReference>
<dbReference type="InterPro" id="IPR016092">
    <property type="entry name" value="ATAP"/>
</dbReference>
<dbReference type="InterPro" id="IPR035903">
    <property type="entry name" value="HesB-like_dom_sf"/>
</dbReference>
<accession>A0A381UW85</accession>
<evidence type="ECO:0000313" key="2">
    <source>
        <dbReference type="EMBL" id="SVA32011.1"/>
    </source>
</evidence>
<dbReference type="PANTHER" id="PTHR43011:SF1">
    <property type="entry name" value="IRON-SULFUR CLUSTER ASSEMBLY 2 HOMOLOG, MITOCHONDRIAL"/>
    <property type="match status" value="1"/>
</dbReference>
<dbReference type="Pfam" id="PF01521">
    <property type="entry name" value="Fe-S_biosyn"/>
    <property type="match status" value="1"/>
</dbReference>
<name>A0A381UW85_9ZZZZ</name>
<dbReference type="GO" id="GO:0016226">
    <property type="term" value="P:iron-sulfur cluster assembly"/>
    <property type="evidence" value="ECO:0007669"/>
    <property type="project" value="InterPro"/>
</dbReference>
<dbReference type="InterPro" id="IPR000361">
    <property type="entry name" value="ATAP_core_dom"/>
</dbReference>
<dbReference type="PANTHER" id="PTHR43011">
    <property type="entry name" value="IRON-SULFUR CLUSTER ASSEMBLY 2 HOMOLOG, MITOCHONDRIAL"/>
    <property type="match status" value="1"/>
</dbReference>
<evidence type="ECO:0000259" key="1">
    <source>
        <dbReference type="Pfam" id="PF01521"/>
    </source>
</evidence>
<dbReference type="AlphaFoldDB" id="A0A381UW85"/>
<dbReference type="EMBL" id="UINC01007204">
    <property type="protein sequence ID" value="SVA32011.1"/>
    <property type="molecule type" value="Genomic_DNA"/>
</dbReference>
<dbReference type="NCBIfam" id="TIGR00049">
    <property type="entry name" value="iron-sulfur cluster assembly accessory protein"/>
    <property type="match status" value="1"/>
</dbReference>
<feature type="domain" description="Core" evidence="1">
    <location>
        <begin position="2"/>
        <end position="95"/>
    </location>
</feature>
<protein>
    <recommendedName>
        <fullName evidence="1">Core domain-containing protein</fullName>
    </recommendedName>
</protein>
<proteinExistence type="predicted"/>
<organism evidence="2">
    <name type="scientific">marine metagenome</name>
    <dbReference type="NCBI Taxonomy" id="408172"/>
    <lineage>
        <taxon>unclassified sequences</taxon>
        <taxon>metagenomes</taxon>
        <taxon>ecological metagenomes</taxon>
    </lineage>
</organism>
<dbReference type="Gene3D" id="2.60.300.12">
    <property type="entry name" value="HesB-like domain"/>
    <property type="match status" value="1"/>
</dbReference>
<dbReference type="GO" id="GO:0051539">
    <property type="term" value="F:4 iron, 4 sulfur cluster binding"/>
    <property type="evidence" value="ECO:0007669"/>
    <property type="project" value="TreeGrafter"/>
</dbReference>
<dbReference type="SUPFAM" id="SSF89360">
    <property type="entry name" value="HesB-like domain"/>
    <property type="match status" value="1"/>
</dbReference>
<gene>
    <name evidence="2" type="ORF">METZ01_LOCUS84865</name>
</gene>
<reference evidence="2" key="1">
    <citation type="submission" date="2018-05" db="EMBL/GenBank/DDBJ databases">
        <authorList>
            <person name="Lanie J.A."/>
            <person name="Ng W.-L."/>
            <person name="Kazmierczak K.M."/>
            <person name="Andrzejewski T.M."/>
            <person name="Davidsen T.M."/>
            <person name="Wayne K.J."/>
            <person name="Tettelin H."/>
            <person name="Glass J.I."/>
            <person name="Rusch D."/>
            <person name="Podicherti R."/>
            <person name="Tsui H.-C.T."/>
            <person name="Winkler M.E."/>
        </authorList>
    </citation>
    <scope>NUCLEOTIDE SEQUENCE</scope>
</reference>
<dbReference type="GO" id="GO:0051537">
    <property type="term" value="F:2 iron, 2 sulfur cluster binding"/>
    <property type="evidence" value="ECO:0007669"/>
    <property type="project" value="TreeGrafter"/>
</dbReference>
<sequence>MVEVTDDAMIALLERNVGKIRLGVKGGGCVGYEYIFAEDILRPGDEVSDYGRFSFLVDEMSQPYLKGVTVDYVREGLNEFFKLLNPNETTSCGCGVSVQFNEDLVSES</sequence>